<evidence type="ECO:0000313" key="7">
    <source>
        <dbReference type="Proteomes" id="UP000694402"/>
    </source>
</evidence>
<evidence type="ECO:0000313" key="6">
    <source>
        <dbReference type="Ensembl" id="ENSOTSP00005142186.1"/>
    </source>
</evidence>
<evidence type="ECO:0000256" key="5">
    <source>
        <dbReference type="SAM" id="Phobius"/>
    </source>
</evidence>
<evidence type="ECO:0000256" key="1">
    <source>
        <dbReference type="ARBA" id="ARBA00004141"/>
    </source>
</evidence>
<dbReference type="GeneTree" id="ENSGT00390000017402"/>
<proteinExistence type="predicted"/>
<feature type="transmembrane region" description="Helical" evidence="5">
    <location>
        <begin position="91"/>
        <end position="113"/>
    </location>
</feature>
<keyword evidence="7" id="KW-1185">Reference proteome</keyword>
<reference evidence="7" key="1">
    <citation type="journal article" date="2018" name="PLoS ONE">
        <title>Chinook salmon (Oncorhynchus tshawytscha) genome and transcriptome.</title>
        <authorList>
            <person name="Christensen K.A."/>
            <person name="Leong J.S."/>
            <person name="Sakhrani D."/>
            <person name="Biagi C.A."/>
            <person name="Minkley D.R."/>
            <person name="Withler R.E."/>
            <person name="Rondeau E.B."/>
            <person name="Koop B.F."/>
            <person name="Devlin R.H."/>
        </authorList>
    </citation>
    <scope>NUCLEOTIDE SEQUENCE [LARGE SCALE GENOMIC DNA]</scope>
</reference>
<feature type="transmembrane region" description="Helical" evidence="5">
    <location>
        <begin position="30"/>
        <end position="47"/>
    </location>
</feature>
<dbReference type="Proteomes" id="UP000694402">
    <property type="component" value="Unassembled WGS sequence"/>
</dbReference>
<evidence type="ECO:0000256" key="4">
    <source>
        <dbReference type="ARBA" id="ARBA00023136"/>
    </source>
</evidence>
<organism evidence="6 7">
    <name type="scientific">Oncorhynchus tshawytscha</name>
    <name type="common">Chinook salmon</name>
    <name type="synonym">Salmo tshawytscha</name>
    <dbReference type="NCBI Taxonomy" id="74940"/>
    <lineage>
        <taxon>Eukaryota</taxon>
        <taxon>Metazoa</taxon>
        <taxon>Chordata</taxon>
        <taxon>Craniata</taxon>
        <taxon>Vertebrata</taxon>
        <taxon>Euteleostomi</taxon>
        <taxon>Actinopterygii</taxon>
        <taxon>Neopterygii</taxon>
        <taxon>Teleostei</taxon>
        <taxon>Protacanthopterygii</taxon>
        <taxon>Salmoniformes</taxon>
        <taxon>Salmonidae</taxon>
        <taxon>Salmoninae</taxon>
        <taxon>Oncorhynchus</taxon>
    </lineage>
</organism>
<name>A0AAZ3RLC5_ONCTS</name>
<dbReference type="PANTHER" id="PTHR16521:SF3">
    <property type="entry name" value="TYPE-1 ANGIOTENSIN II RECEPTOR-ASSOCIATED PROTEIN"/>
    <property type="match status" value="1"/>
</dbReference>
<feature type="transmembrane region" description="Helical" evidence="5">
    <location>
        <begin position="54"/>
        <end position="79"/>
    </location>
</feature>
<evidence type="ECO:0008006" key="8">
    <source>
        <dbReference type="Google" id="ProtNLM"/>
    </source>
</evidence>
<protein>
    <recommendedName>
        <fullName evidence="8">Angiotensin II receptor-associated protein</fullName>
    </recommendedName>
</protein>
<keyword evidence="2 5" id="KW-0812">Transmembrane</keyword>
<keyword evidence="4 5" id="KW-0472">Membrane</keyword>
<dbReference type="PANTHER" id="PTHR16521">
    <property type="entry name" value="TYPE-1 ANGIOTENSIN II RECEPTOR-ASSOCIATED PROTEIN"/>
    <property type="match status" value="1"/>
</dbReference>
<dbReference type="GO" id="GO:0038166">
    <property type="term" value="P:angiotensin-activated signaling pathway"/>
    <property type="evidence" value="ECO:0007669"/>
    <property type="project" value="InterPro"/>
</dbReference>
<gene>
    <name evidence="6" type="primary">AGTRAP</name>
</gene>
<dbReference type="GO" id="GO:0008217">
    <property type="term" value="P:regulation of blood pressure"/>
    <property type="evidence" value="ECO:0007669"/>
    <property type="project" value="TreeGrafter"/>
</dbReference>
<keyword evidence="3 5" id="KW-1133">Transmembrane helix</keyword>
<reference evidence="6" key="3">
    <citation type="submission" date="2025-09" db="UniProtKB">
        <authorList>
            <consortium name="Ensembl"/>
        </authorList>
    </citation>
    <scope>IDENTIFICATION</scope>
</reference>
<evidence type="ECO:0000256" key="3">
    <source>
        <dbReference type="ARBA" id="ARBA00022989"/>
    </source>
</evidence>
<dbReference type="AlphaFoldDB" id="A0AAZ3RLC5"/>
<dbReference type="InterPro" id="IPR009436">
    <property type="entry name" value="AGTRAP"/>
</dbReference>
<accession>A0AAZ3RLC5</accession>
<dbReference type="SMART" id="SM00805">
    <property type="entry name" value="AGTRAP"/>
    <property type="match status" value="1"/>
</dbReference>
<sequence>MEIPAVNLKAIVLMHWLLTIWGCMAWLPPSYAWGNFSVLAVGVWAIAQRDSIDAVLMFLIGIAVTILTDIIHFGIYYPLAEGLAERNRDTFRFSAGMAILGLLLKPVSCFFVYQMYRERGGDYNVNFANWKNTVYSKGQLHSGIYNGSGRNPFPSQLDRSQTEMLAQHKSWVFLQRFGDCSQNLLEQEGHVMLPCRAVGHA</sequence>
<reference evidence="6" key="2">
    <citation type="submission" date="2025-08" db="UniProtKB">
        <authorList>
            <consortium name="Ensembl"/>
        </authorList>
    </citation>
    <scope>IDENTIFICATION</scope>
</reference>
<dbReference type="Pfam" id="PF06396">
    <property type="entry name" value="AGTRAP"/>
    <property type="match status" value="1"/>
</dbReference>
<comment type="subcellular location">
    <subcellularLocation>
        <location evidence="1">Membrane</location>
        <topology evidence="1">Multi-pass membrane protein</topology>
    </subcellularLocation>
</comment>
<dbReference type="Ensembl" id="ENSOTST00005143094.1">
    <property type="protein sequence ID" value="ENSOTSP00005142186.1"/>
    <property type="gene ID" value="ENSOTSG00005011269.2"/>
</dbReference>
<dbReference type="GO" id="GO:0005886">
    <property type="term" value="C:plasma membrane"/>
    <property type="evidence" value="ECO:0007669"/>
    <property type="project" value="TreeGrafter"/>
</dbReference>
<evidence type="ECO:0000256" key="2">
    <source>
        <dbReference type="ARBA" id="ARBA00022692"/>
    </source>
</evidence>